<name>A0A845MFU2_9PROT</name>
<dbReference type="Pfam" id="PF01206">
    <property type="entry name" value="TusA"/>
    <property type="match status" value="1"/>
</dbReference>
<dbReference type="PROSITE" id="PS01148">
    <property type="entry name" value="UPF0033"/>
    <property type="match status" value="1"/>
</dbReference>
<organism evidence="3 4">
    <name type="scientific">Sneathiella chungangensis</name>
    <dbReference type="NCBI Taxonomy" id="1418234"/>
    <lineage>
        <taxon>Bacteria</taxon>
        <taxon>Pseudomonadati</taxon>
        <taxon>Pseudomonadota</taxon>
        <taxon>Alphaproteobacteria</taxon>
        <taxon>Sneathiellales</taxon>
        <taxon>Sneathiellaceae</taxon>
        <taxon>Sneathiella</taxon>
    </lineage>
</organism>
<sequence length="89" mass="9909">MAETPHFLDTTGLSCPLPVLKAKKAMKSLKEGERLKVHATDPASIIDFRHFCDVSGYLLEKHSETAGLFEYIILKTPKTQTQDPNQALP</sequence>
<gene>
    <name evidence="3" type="ORF">GQF03_07275</name>
</gene>
<reference evidence="3 4" key="1">
    <citation type="journal article" date="2014" name="Int. J. Syst. Evol. Microbiol.">
        <title>Sneathiella chungangensis sp. nov., isolated from a marine sand, and emended description of the genus Sneathiella.</title>
        <authorList>
            <person name="Siamphan C."/>
            <person name="Kim H."/>
            <person name="Lee J.S."/>
            <person name="Kim W."/>
        </authorList>
    </citation>
    <scope>NUCLEOTIDE SEQUENCE [LARGE SCALE GENOMIC DNA]</scope>
    <source>
        <strain evidence="3 4">KCTC 32476</strain>
    </source>
</reference>
<evidence type="ECO:0000313" key="3">
    <source>
        <dbReference type="EMBL" id="MZR22127.1"/>
    </source>
</evidence>
<dbReference type="PANTHER" id="PTHR33279">
    <property type="entry name" value="SULFUR CARRIER PROTEIN YEDF-RELATED"/>
    <property type="match status" value="1"/>
</dbReference>
<dbReference type="InterPro" id="IPR036868">
    <property type="entry name" value="TusA-like_sf"/>
</dbReference>
<dbReference type="SUPFAM" id="SSF64307">
    <property type="entry name" value="SirA-like"/>
    <property type="match status" value="1"/>
</dbReference>
<keyword evidence="4" id="KW-1185">Reference proteome</keyword>
<dbReference type="InterPro" id="IPR001455">
    <property type="entry name" value="TusA-like"/>
</dbReference>
<dbReference type="EMBL" id="WTVA01000003">
    <property type="protein sequence ID" value="MZR22127.1"/>
    <property type="molecule type" value="Genomic_DNA"/>
</dbReference>
<dbReference type="GO" id="GO:0016740">
    <property type="term" value="F:transferase activity"/>
    <property type="evidence" value="ECO:0007669"/>
    <property type="project" value="UniProtKB-KW"/>
</dbReference>
<dbReference type="Gene3D" id="3.30.110.40">
    <property type="entry name" value="TusA-like domain"/>
    <property type="match status" value="1"/>
</dbReference>
<accession>A0A845MFU2</accession>
<dbReference type="PANTHER" id="PTHR33279:SF6">
    <property type="entry name" value="SULFUR CARRIER PROTEIN YEDF-RELATED"/>
    <property type="match status" value="1"/>
</dbReference>
<feature type="domain" description="UPF0033" evidence="2">
    <location>
        <begin position="8"/>
        <end position="32"/>
    </location>
</feature>
<comment type="caution">
    <text evidence="3">The sequence shown here is derived from an EMBL/GenBank/DDBJ whole genome shotgun (WGS) entry which is preliminary data.</text>
</comment>
<evidence type="ECO:0000259" key="2">
    <source>
        <dbReference type="PROSITE" id="PS01148"/>
    </source>
</evidence>
<proteinExistence type="inferred from homology"/>
<keyword evidence="3" id="KW-0808">Transferase</keyword>
<evidence type="ECO:0000256" key="1">
    <source>
        <dbReference type="ARBA" id="ARBA00008984"/>
    </source>
</evidence>
<dbReference type="OrthoDB" id="9797551at2"/>
<comment type="similarity">
    <text evidence="1">Belongs to the sulfur carrier protein TusA family.</text>
</comment>
<dbReference type="CDD" id="cd00291">
    <property type="entry name" value="SirA_YedF_YeeD"/>
    <property type="match status" value="1"/>
</dbReference>
<dbReference type="Proteomes" id="UP000445696">
    <property type="component" value="Unassembled WGS sequence"/>
</dbReference>
<dbReference type="RefSeq" id="WP_161338586.1">
    <property type="nucleotide sequence ID" value="NZ_JBHSDG010000005.1"/>
</dbReference>
<dbReference type="AlphaFoldDB" id="A0A845MFU2"/>
<protein>
    <submittedName>
        <fullName evidence="3">Sulfurtransferase TusA family protein</fullName>
    </submittedName>
</protein>
<evidence type="ECO:0000313" key="4">
    <source>
        <dbReference type="Proteomes" id="UP000445696"/>
    </source>
</evidence>